<evidence type="ECO:0000313" key="3">
    <source>
        <dbReference type="Proteomes" id="UP001174136"/>
    </source>
</evidence>
<keyword evidence="3" id="KW-1185">Reference proteome</keyword>
<feature type="compositionally biased region" description="Polar residues" evidence="1">
    <location>
        <begin position="290"/>
        <end position="318"/>
    </location>
</feature>
<sequence length="401" mass="43354">MTAIVEKIVTTGNLGNRPFQKRTHRNLNPAMWRVWDTVRLKKFTFGGMLAKPFRITWQTDSSVNTTARAEQGGLCAPVAGGVEGHHLCLYWGPKSWPVLRSSGSPEVLRSGFVDLLKRGTAESTLILIHQSWFTSKRAGCQETRTTPMEGIPTKTLTIGPYVSKVLDNRAYVSKFTQPVHVLNFAMATLEELTAEPKSGSGQPSMSLHEEPSPGQPSMSLHEESSPGQPSMSLHEEPSPGQPSMSLHEEPSPGQPSMSLHEESSPGQPSMSLHEEPSPGQPSMSLHEESSSGQPSMSLHESSPGQPSMSLHESSSGQASMGLHEEPSSGQPSMSLHQPSPGQPSMSLHQPSCGQASMSLHEPSSEQSQDISHVLANIFKDAYTKEIIGETLCPTCPRPKTA</sequence>
<feature type="region of interest" description="Disordered" evidence="1">
    <location>
        <begin position="194"/>
        <end position="368"/>
    </location>
</feature>
<dbReference type="AlphaFoldDB" id="A0AA47NLC8"/>
<dbReference type="EMBL" id="JAOPHQ010006712">
    <property type="protein sequence ID" value="KAK0130581.1"/>
    <property type="molecule type" value="Genomic_DNA"/>
</dbReference>
<accession>A0AA47NLC8</accession>
<evidence type="ECO:0000256" key="1">
    <source>
        <dbReference type="SAM" id="MobiDB-lite"/>
    </source>
</evidence>
<comment type="caution">
    <text evidence="2">The sequence shown here is derived from an EMBL/GenBank/DDBJ whole genome shotgun (WGS) entry which is preliminary data.</text>
</comment>
<reference evidence="2" key="1">
    <citation type="journal article" date="2023" name="Front. Mar. Sci.">
        <title>A new Merluccius polli reference genome to investigate the effects of global change in West African waters.</title>
        <authorList>
            <person name="Mateo J.L."/>
            <person name="Blanco-Fernandez C."/>
            <person name="Garcia-Vazquez E."/>
            <person name="Machado-Schiaffino G."/>
        </authorList>
    </citation>
    <scope>NUCLEOTIDE SEQUENCE</scope>
    <source>
        <strain evidence="2">C29</strain>
        <tissue evidence="2">Fin</tissue>
    </source>
</reference>
<organism evidence="2 3">
    <name type="scientific">Merluccius polli</name>
    <name type="common">Benguela hake</name>
    <name type="synonym">Merluccius cadenati</name>
    <dbReference type="NCBI Taxonomy" id="89951"/>
    <lineage>
        <taxon>Eukaryota</taxon>
        <taxon>Metazoa</taxon>
        <taxon>Chordata</taxon>
        <taxon>Craniata</taxon>
        <taxon>Vertebrata</taxon>
        <taxon>Euteleostomi</taxon>
        <taxon>Actinopterygii</taxon>
        <taxon>Neopterygii</taxon>
        <taxon>Teleostei</taxon>
        <taxon>Neoteleostei</taxon>
        <taxon>Acanthomorphata</taxon>
        <taxon>Zeiogadaria</taxon>
        <taxon>Gadariae</taxon>
        <taxon>Gadiformes</taxon>
        <taxon>Gadoidei</taxon>
        <taxon>Merlucciidae</taxon>
        <taxon>Merluccius</taxon>
    </lineage>
</organism>
<protein>
    <submittedName>
        <fullName evidence="2">Uncharacterized protein</fullName>
    </submittedName>
</protein>
<dbReference type="Proteomes" id="UP001174136">
    <property type="component" value="Unassembled WGS sequence"/>
</dbReference>
<gene>
    <name evidence="2" type="ORF">N1851_035182</name>
</gene>
<proteinExistence type="predicted"/>
<feature type="compositionally biased region" description="Polar residues" evidence="1">
    <location>
        <begin position="327"/>
        <end position="357"/>
    </location>
</feature>
<name>A0AA47NLC8_MERPO</name>
<evidence type="ECO:0000313" key="2">
    <source>
        <dbReference type="EMBL" id="KAK0130581.1"/>
    </source>
</evidence>